<dbReference type="Proteomes" id="UP000829494">
    <property type="component" value="Chromosome"/>
</dbReference>
<dbReference type="EMBL" id="CP094298">
    <property type="protein sequence ID" value="UNZ07011.1"/>
    <property type="molecule type" value="Genomic_DNA"/>
</dbReference>
<organism evidence="1 2">
    <name type="scientific">Streptomyces rimosus subsp. rimosus</name>
    <dbReference type="NCBI Taxonomy" id="132474"/>
    <lineage>
        <taxon>Bacteria</taxon>
        <taxon>Bacillati</taxon>
        <taxon>Actinomycetota</taxon>
        <taxon>Actinomycetes</taxon>
        <taxon>Kitasatosporales</taxon>
        <taxon>Streptomycetaceae</taxon>
        <taxon>Streptomyces</taxon>
    </lineage>
</organism>
<evidence type="ECO:0000313" key="2">
    <source>
        <dbReference type="Proteomes" id="UP000829494"/>
    </source>
</evidence>
<keyword evidence="2" id="KW-1185">Reference proteome</keyword>
<dbReference type="Gene3D" id="1.10.10.2910">
    <property type="match status" value="1"/>
</dbReference>
<evidence type="ECO:0008006" key="3">
    <source>
        <dbReference type="Google" id="ProtNLM"/>
    </source>
</evidence>
<gene>
    <name evidence="1" type="ORF">SRIMR7_33140</name>
</gene>
<evidence type="ECO:0000313" key="1">
    <source>
        <dbReference type="EMBL" id="UNZ07011.1"/>
    </source>
</evidence>
<sequence>MPFPWRGRHGRGSSSGMKALRRQCREKLASYGLPPAYDLPLLCDHLARVRDREIQLVAMPMGTSGPCGLWLSFPGTDYVVYEAHTSRHHQEHIIAHELAHMICGHHGVGVAGEDHGTQLFPDLDPTLVQDLLYRENYSDAQEQEAEVMAFLLGERLRAGTRRGGADAPDPNSVLGRIHGSLNWRREDGS</sequence>
<accession>A0ABY3Z9L1</accession>
<reference evidence="1 2" key="1">
    <citation type="submission" date="2022-03" db="EMBL/GenBank/DDBJ databases">
        <title>Complete genome of Streptomyces rimosus ssp. rimosus R7 (=ATCC 10970).</title>
        <authorList>
            <person name="Beganovic S."/>
            <person name="Ruckert C."/>
            <person name="Busche T."/>
            <person name="Kalinowski J."/>
            <person name="Wittmann C."/>
        </authorList>
    </citation>
    <scope>NUCLEOTIDE SEQUENCE [LARGE SCALE GENOMIC DNA]</scope>
    <source>
        <strain evidence="1 2">R7</strain>
    </source>
</reference>
<name>A0ABY3Z9L1_STRRM</name>
<protein>
    <recommendedName>
        <fullName evidence="3">Toxin</fullName>
    </recommendedName>
</protein>
<proteinExistence type="predicted"/>